<dbReference type="Pfam" id="PF03704">
    <property type="entry name" value="BTAD"/>
    <property type="match status" value="1"/>
</dbReference>
<dbReference type="Proteomes" id="UP000199352">
    <property type="component" value="Unassembled WGS sequence"/>
</dbReference>
<dbReference type="InterPro" id="IPR027417">
    <property type="entry name" value="P-loop_NTPase"/>
</dbReference>
<feature type="compositionally biased region" description="Polar residues" evidence="6">
    <location>
        <begin position="1"/>
        <end position="11"/>
    </location>
</feature>
<dbReference type="InterPro" id="IPR005158">
    <property type="entry name" value="BTAD"/>
</dbReference>
<dbReference type="Gene3D" id="1.25.40.10">
    <property type="entry name" value="Tetratricopeptide repeat domain"/>
    <property type="match status" value="2"/>
</dbReference>
<dbReference type="SMART" id="SM00862">
    <property type="entry name" value="Trans_reg_C"/>
    <property type="match status" value="1"/>
</dbReference>
<evidence type="ECO:0000256" key="6">
    <source>
        <dbReference type="SAM" id="MobiDB-lite"/>
    </source>
</evidence>
<dbReference type="STRING" id="402600.SAMN05216188_12433"/>
<dbReference type="InterPro" id="IPR003593">
    <property type="entry name" value="AAA+_ATPase"/>
</dbReference>
<dbReference type="Pfam" id="PF13191">
    <property type="entry name" value="AAA_16"/>
    <property type="match status" value="1"/>
</dbReference>
<keyword evidence="2" id="KW-0805">Transcription regulation</keyword>
<feature type="domain" description="OmpR/PhoB-type" evidence="7">
    <location>
        <begin position="18"/>
        <end position="121"/>
    </location>
</feature>
<reference evidence="9" key="1">
    <citation type="submission" date="2016-10" db="EMBL/GenBank/DDBJ databases">
        <authorList>
            <person name="Varghese N."/>
            <person name="Submissions S."/>
        </authorList>
    </citation>
    <scope>NUCLEOTIDE SEQUENCE [LARGE SCALE GENOMIC DNA]</scope>
    <source>
        <strain evidence="9">CGMCC 4.3525</strain>
    </source>
</reference>
<dbReference type="CDD" id="cd15831">
    <property type="entry name" value="BTAD"/>
    <property type="match status" value="1"/>
</dbReference>
<dbReference type="GO" id="GO:0000160">
    <property type="term" value="P:phosphorelay signal transduction system"/>
    <property type="evidence" value="ECO:0007669"/>
    <property type="project" value="InterPro"/>
</dbReference>
<dbReference type="SUPFAM" id="SSF48452">
    <property type="entry name" value="TPR-like"/>
    <property type="match status" value="2"/>
</dbReference>
<dbReference type="InterPro" id="IPR011990">
    <property type="entry name" value="TPR-like_helical_dom_sf"/>
</dbReference>
<comment type="similarity">
    <text evidence="1">Belongs to the AfsR/DnrI/RedD regulatory family.</text>
</comment>
<dbReference type="InterPro" id="IPR036388">
    <property type="entry name" value="WH-like_DNA-bd_sf"/>
</dbReference>
<dbReference type="GO" id="GO:0006355">
    <property type="term" value="P:regulation of DNA-templated transcription"/>
    <property type="evidence" value="ECO:0007669"/>
    <property type="project" value="InterPro"/>
</dbReference>
<sequence>MHRAKSSASTTPAPHAGAGGAGPGPRGLTFSVLTGVRAWRDDAELDLGSPQQKLALAVLLLADGRVVPVTEMIAAMWGEDAPPAARGTVRTYVYRLRRVLGRDESGEPVPTSAGNGYRVRLAAGRVDLGRFLGAVRAADTAADPERRAELLRTALAEWRDRPLAGVEGAWARRERRRVVRLWVQAAESWAELELGRGGHAGVVERLRVVVEAEPLRERSHELLMRALHQSGRPAEALAVYERIRVTLQDELGVDPGPALREWHRRVVGAGPAPPPGAAAGPVRPTPLPAPLAVFTGRERELRELDARLDEGSAQPAIVVHGTAGVGKTTFVVQWANRIAPRFPDGQLYVNLRGFDAEGAVREPADVLRELLDGLGVAKAGRPDGVDGLVALYRGVLAGRRVLVVLDNARDSGQVLPLLPGSPRCLVVVTSRSALTGLVASTGAHMMGMRLLDMPESVALLARRLGERRVAAESAAVRSIAATCAHLPLALAVASARIATNPALSLSEFSRELAEHAELGLDFLTGDDPRSDVRSVLSWSYRALNREAARLFRLLAVLPLSQTGTAAVASVAGLPPPRAQVLLRELVAVGLLVEDRPGRFSWHDLLRDYSAELLAGTGDADERQAARRRLLDHYLVVTRSATVALSSARDVPELPELAPGVSPRPVSGGRAALEVLTSEHDTLVALVDLAAESGFEAHCWRIAWHLRFYLDWKSLWSSMTRINEVALRAAERIGDDVGAGHARRGLARAAFRTGRPELAVRHLDAAVEALRSGRDRRAQAYAHLQASANLSALDRVELALAHAEQASAIFREVGPRAAQGTVLMHVAFAKMRSGEYREAIGLIGEISGFEDDSAPVAELVFRLDMLSDAHDRLGEHGKSVEVHEREIRILREMEIFDDHHAAFLDEKISLAMFTLARSLFLAGRPDRAVPVQREAFARLRSFLAAPKAGSDFWASEGGRVDRLLGSIDLVLADDRPDAVWFVESVRVFDSIATALVDGAGVVTDMVNVRDRNRAVWPETHPGVA</sequence>
<organism evidence="8 9">
    <name type="scientific">Lentzea xinjiangensis</name>
    <dbReference type="NCBI Taxonomy" id="402600"/>
    <lineage>
        <taxon>Bacteria</taxon>
        <taxon>Bacillati</taxon>
        <taxon>Actinomycetota</taxon>
        <taxon>Actinomycetes</taxon>
        <taxon>Pseudonocardiales</taxon>
        <taxon>Pseudonocardiaceae</taxon>
        <taxon>Lentzea</taxon>
    </lineage>
</organism>
<dbReference type="GO" id="GO:0043531">
    <property type="term" value="F:ADP binding"/>
    <property type="evidence" value="ECO:0007669"/>
    <property type="project" value="InterPro"/>
</dbReference>
<evidence type="ECO:0000313" key="8">
    <source>
        <dbReference type="EMBL" id="SES16573.1"/>
    </source>
</evidence>
<keyword evidence="4" id="KW-0804">Transcription</keyword>
<evidence type="ECO:0000313" key="9">
    <source>
        <dbReference type="Proteomes" id="UP000199352"/>
    </source>
</evidence>
<dbReference type="OrthoDB" id="3646918at2"/>
<dbReference type="SUPFAM" id="SSF52540">
    <property type="entry name" value="P-loop containing nucleoside triphosphate hydrolases"/>
    <property type="match status" value="1"/>
</dbReference>
<dbReference type="Gene3D" id="1.10.10.10">
    <property type="entry name" value="Winged helix-like DNA-binding domain superfamily/Winged helix DNA-binding domain"/>
    <property type="match status" value="1"/>
</dbReference>
<dbReference type="InterPro" id="IPR016032">
    <property type="entry name" value="Sig_transdc_resp-reg_C-effctor"/>
</dbReference>
<dbReference type="GO" id="GO:0003677">
    <property type="term" value="F:DNA binding"/>
    <property type="evidence" value="ECO:0007669"/>
    <property type="project" value="UniProtKB-UniRule"/>
</dbReference>
<gene>
    <name evidence="8" type="ORF">SAMN05216188_12433</name>
</gene>
<dbReference type="PROSITE" id="PS51755">
    <property type="entry name" value="OMPR_PHOB"/>
    <property type="match status" value="1"/>
</dbReference>
<keyword evidence="3 5" id="KW-0238">DNA-binding</keyword>
<proteinExistence type="inferred from homology"/>
<evidence type="ECO:0000256" key="5">
    <source>
        <dbReference type="PROSITE-ProRule" id="PRU01091"/>
    </source>
</evidence>
<evidence type="ECO:0000256" key="2">
    <source>
        <dbReference type="ARBA" id="ARBA00023015"/>
    </source>
</evidence>
<dbReference type="SUPFAM" id="SSF46894">
    <property type="entry name" value="C-terminal effector domain of the bipartite response regulators"/>
    <property type="match status" value="1"/>
</dbReference>
<dbReference type="InterPro" id="IPR001867">
    <property type="entry name" value="OmpR/PhoB-type_DNA-bd"/>
</dbReference>
<accession>A0A1H9V5M7</accession>
<evidence type="ECO:0000256" key="1">
    <source>
        <dbReference type="ARBA" id="ARBA00005820"/>
    </source>
</evidence>
<name>A0A1H9V5M7_9PSEU</name>
<dbReference type="SMART" id="SM01043">
    <property type="entry name" value="BTAD"/>
    <property type="match status" value="1"/>
</dbReference>
<dbReference type="PRINTS" id="PR00364">
    <property type="entry name" value="DISEASERSIST"/>
</dbReference>
<feature type="DNA-binding region" description="OmpR/PhoB-type" evidence="5">
    <location>
        <begin position="18"/>
        <end position="121"/>
    </location>
</feature>
<protein>
    <submittedName>
        <fullName evidence="8">DNA-binding transcriptional activator of the SARP family</fullName>
    </submittedName>
</protein>
<feature type="region of interest" description="Disordered" evidence="6">
    <location>
        <begin position="1"/>
        <end position="25"/>
    </location>
</feature>
<evidence type="ECO:0000259" key="7">
    <source>
        <dbReference type="PROSITE" id="PS51755"/>
    </source>
</evidence>
<dbReference type="InterPro" id="IPR041664">
    <property type="entry name" value="AAA_16"/>
</dbReference>
<keyword evidence="9" id="KW-1185">Reference proteome</keyword>
<dbReference type="PANTHER" id="PTHR35807">
    <property type="entry name" value="TRANSCRIPTIONAL REGULATOR REDD-RELATED"/>
    <property type="match status" value="1"/>
</dbReference>
<dbReference type="Pfam" id="PF00486">
    <property type="entry name" value="Trans_reg_C"/>
    <property type="match status" value="1"/>
</dbReference>
<dbReference type="AlphaFoldDB" id="A0A1H9V5M7"/>
<dbReference type="SMART" id="SM00382">
    <property type="entry name" value="AAA"/>
    <property type="match status" value="1"/>
</dbReference>
<dbReference type="InterPro" id="IPR051677">
    <property type="entry name" value="AfsR-DnrI-RedD_regulator"/>
</dbReference>
<evidence type="ECO:0000256" key="3">
    <source>
        <dbReference type="ARBA" id="ARBA00023125"/>
    </source>
</evidence>
<dbReference type="EMBL" id="FOFR01000024">
    <property type="protein sequence ID" value="SES16573.1"/>
    <property type="molecule type" value="Genomic_DNA"/>
</dbReference>
<evidence type="ECO:0000256" key="4">
    <source>
        <dbReference type="ARBA" id="ARBA00023163"/>
    </source>
</evidence>
<dbReference type="PANTHER" id="PTHR35807:SF1">
    <property type="entry name" value="TRANSCRIPTIONAL REGULATOR REDD"/>
    <property type="match status" value="1"/>
</dbReference>
<dbReference type="Gene3D" id="3.40.50.300">
    <property type="entry name" value="P-loop containing nucleotide triphosphate hydrolases"/>
    <property type="match status" value="1"/>
</dbReference>